<dbReference type="KEGG" id="ses:SARI_04395"/>
<dbReference type="AlphaFoldDB" id="A9MPT0"/>
<name>A9MPT0_SALAR</name>
<organism evidence="1 2">
    <name type="scientific">Salmonella arizonae (strain ATCC BAA-731 / CDC346-86 / RSK2980)</name>
    <dbReference type="NCBI Taxonomy" id="41514"/>
    <lineage>
        <taxon>Bacteria</taxon>
        <taxon>Pseudomonadati</taxon>
        <taxon>Pseudomonadota</taxon>
        <taxon>Gammaproteobacteria</taxon>
        <taxon>Enterobacterales</taxon>
        <taxon>Enterobacteriaceae</taxon>
        <taxon>Salmonella</taxon>
    </lineage>
</organism>
<dbReference type="STRING" id="41514.SARI_04395"/>
<reference evidence="1 2" key="1">
    <citation type="submission" date="2007-11" db="EMBL/GenBank/DDBJ databases">
        <authorList>
            <consortium name="The Salmonella enterica serovar Arizonae Genome Sequencing Project"/>
            <person name="McClelland M."/>
            <person name="Sanderson E.K."/>
            <person name="Porwollik S."/>
            <person name="Spieth J."/>
            <person name="Clifton W.S."/>
            <person name="Fulton R."/>
            <person name="Chunyan W."/>
            <person name="Wollam A."/>
            <person name="Shah N."/>
            <person name="Pepin K."/>
            <person name="Bhonagiri V."/>
            <person name="Nash W."/>
            <person name="Johnson M."/>
            <person name="Thiruvilangam P."/>
            <person name="Wilson R."/>
        </authorList>
    </citation>
    <scope>NUCLEOTIDE SEQUENCE [LARGE SCALE GENOMIC DNA]</scope>
    <source>
        <strain evidence="2">ATCC BAA-731 / CDC346-86 / RSK2980</strain>
    </source>
</reference>
<proteinExistence type="predicted"/>
<evidence type="ECO:0000313" key="1">
    <source>
        <dbReference type="EMBL" id="ABX24173.1"/>
    </source>
</evidence>
<dbReference type="Proteomes" id="UP000002084">
    <property type="component" value="Chromosome"/>
</dbReference>
<dbReference type="EMBL" id="CP000880">
    <property type="protein sequence ID" value="ABX24173.1"/>
    <property type="molecule type" value="Genomic_DNA"/>
</dbReference>
<protein>
    <submittedName>
        <fullName evidence="1">Uncharacterized protein</fullName>
    </submittedName>
</protein>
<sequence length="51" mass="5630">MAPGKKYSPSTATPQLTSFFYSIALSGYHPLISDSAILFRYITALSINQIF</sequence>
<gene>
    <name evidence="1" type="ordered locus">SARI_04395</name>
</gene>
<dbReference type="HOGENOM" id="CLU_3103535_0_0_6"/>
<accession>A9MPT0</accession>
<evidence type="ECO:0000313" key="2">
    <source>
        <dbReference type="Proteomes" id="UP000002084"/>
    </source>
</evidence>
<keyword evidence="2" id="KW-1185">Reference proteome</keyword>